<evidence type="ECO:0000313" key="1">
    <source>
        <dbReference type="EMBL" id="GMS82604.1"/>
    </source>
</evidence>
<organism evidence="1 2">
    <name type="scientific">Pristionchus entomophagus</name>
    <dbReference type="NCBI Taxonomy" id="358040"/>
    <lineage>
        <taxon>Eukaryota</taxon>
        <taxon>Metazoa</taxon>
        <taxon>Ecdysozoa</taxon>
        <taxon>Nematoda</taxon>
        <taxon>Chromadorea</taxon>
        <taxon>Rhabditida</taxon>
        <taxon>Rhabditina</taxon>
        <taxon>Diplogasteromorpha</taxon>
        <taxon>Diplogasteroidea</taxon>
        <taxon>Neodiplogasteridae</taxon>
        <taxon>Pristionchus</taxon>
    </lineage>
</organism>
<protein>
    <submittedName>
        <fullName evidence="1">Uncharacterized protein</fullName>
    </submittedName>
</protein>
<dbReference type="Proteomes" id="UP001432027">
    <property type="component" value="Unassembled WGS sequence"/>
</dbReference>
<accession>A0AAV5SMN4</accession>
<comment type="caution">
    <text evidence="1">The sequence shown here is derived from an EMBL/GenBank/DDBJ whole genome shotgun (WGS) entry which is preliminary data.</text>
</comment>
<dbReference type="AlphaFoldDB" id="A0AAV5SMN4"/>
<keyword evidence="2" id="KW-1185">Reference proteome</keyword>
<dbReference type="EMBL" id="BTSX01000002">
    <property type="protein sequence ID" value="GMS82604.1"/>
    <property type="molecule type" value="Genomic_DNA"/>
</dbReference>
<feature type="non-terminal residue" evidence="1">
    <location>
        <position position="1"/>
    </location>
</feature>
<proteinExistence type="predicted"/>
<gene>
    <name evidence="1" type="ORF">PENTCL1PPCAC_4779</name>
</gene>
<name>A0AAV5SMN4_9BILA</name>
<evidence type="ECO:0000313" key="2">
    <source>
        <dbReference type="Proteomes" id="UP001432027"/>
    </source>
</evidence>
<sequence>LPRKVRLAVSIAPALPHMRRHRGPRALLRYLQDGDVPTERRLSCRASFSRAQRAMRLYPPHFYLILKCRLSLDQ</sequence>
<reference evidence="1" key="1">
    <citation type="submission" date="2023-10" db="EMBL/GenBank/DDBJ databases">
        <title>Genome assembly of Pristionchus species.</title>
        <authorList>
            <person name="Yoshida K."/>
            <person name="Sommer R.J."/>
        </authorList>
    </citation>
    <scope>NUCLEOTIDE SEQUENCE</scope>
    <source>
        <strain evidence="1">RS0144</strain>
    </source>
</reference>